<protein>
    <submittedName>
        <fullName evidence="1">Uncharacterized protein</fullName>
    </submittedName>
</protein>
<proteinExistence type="predicted"/>
<evidence type="ECO:0000313" key="1">
    <source>
        <dbReference type="EMBL" id="KAK8948181.1"/>
    </source>
</evidence>
<reference evidence="1 2" key="1">
    <citation type="journal article" date="2022" name="Nat. Plants">
        <title>Genomes of leafy and leafless Platanthera orchids illuminate the evolution of mycoheterotrophy.</title>
        <authorList>
            <person name="Li M.H."/>
            <person name="Liu K.W."/>
            <person name="Li Z."/>
            <person name="Lu H.C."/>
            <person name="Ye Q.L."/>
            <person name="Zhang D."/>
            <person name="Wang J.Y."/>
            <person name="Li Y.F."/>
            <person name="Zhong Z.M."/>
            <person name="Liu X."/>
            <person name="Yu X."/>
            <person name="Liu D.K."/>
            <person name="Tu X.D."/>
            <person name="Liu B."/>
            <person name="Hao Y."/>
            <person name="Liao X.Y."/>
            <person name="Jiang Y.T."/>
            <person name="Sun W.H."/>
            <person name="Chen J."/>
            <person name="Chen Y.Q."/>
            <person name="Ai Y."/>
            <person name="Zhai J.W."/>
            <person name="Wu S.S."/>
            <person name="Zhou Z."/>
            <person name="Hsiao Y.Y."/>
            <person name="Wu W.L."/>
            <person name="Chen Y.Y."/>
            <person name="Lin Y.F."/>
            <person name="Hsu J.L."/>
            <person name="Li C.Y."/>
            <person name="Wang Z.W."/>
            <person name="Zhao X."/>
            <person name="Zhong W.Y."/>
            <person name="Ma X.K."/>
            <person name="Ma L."/>
            <person name="Huang J."/>
            <person name="Chen G.Z."/>
            <person name="Huang M.Z."/>
            <person name="Huang L."/>
            <person name="Peng D.H."/>
            <person name="Luo Y.B."/>
            <person name="Zou S.Q."/>
            <person name="Chen S.P."/>
            <person name="Lan S."/>
            <person name="Tsai W.C."/>
            <person name="Van de Peer Y."/>
            <person name="Liu Z.J."/>
        </authorList>
    </citation>
    <scope>NUCLEOTIDE SEQUENCE [LARGE SCALE GENOMIC DNA]</scope>
    <source>
        <strain evidence="1">Lor288</strain>
    </source>
</reference>
<comment type="caution">
    <text evidence="1">The sequence shown here is derived from an EMBL/GenBank/DDBJ whole genome shotgun (WGS) entry which is preliminary data.</text>
</comment>
<accession>A0ABR2LRV8</accession>
<organism evidence="1 2">
    <name type="scientific">Platanthera guangdongensis</name>
    <dbReference type="NCBI Taxonomy" id="2320717"/>
    <lineage>
        <taxon>Eukaryota</taxon>
        <taxon>Viridiplantae</taxon>
        <taxon>Streptophyta</taxon>
        <taxon>Embryophyta</taxon>
        <taxon>Tracheophyta</taxon>
        <taxon>Spermatophyta</taxon>
        <taxon>Magnoliopsida</taxon>
        <taxon>Liliopsida</taxon>
        <taxon>Asparagales</taxon>
        <taxon>Orchidaceae</taxon>
        <taxon>Orchidoideae</taxon>
        <taxon>Orchideae</taxon>
        <taxon>Orchidinae</taxon>
        <taxon>Platanthera</taxon>
    </lineage>
</organism>
<keyword evidence="2" id="KW-1185">Reference proteome</keyword>
<dbReference type="EMBL" id="JBBWWR010000016">
    <property type="protein sequence ID" value="KAK8948181.1"/>
    <property type="molecule type" value="Genomic_DNA"/>
</dbReference>
<evidence type="ECO:0000313" key="2">
    <source>
        <dbReference type="Proteomes" id="UP001412067"/>
    </source>
</evidence>
<gene>
    <name evidence="1" type="ORF">KSP40_PGU005301</name>
</gene>
<dbReference type="Proteomes" id="UP001412067">
    <property type="component" value="Unassembled WGS sequence"/>
</dbReference>
<name>A0ABR2LRV8_9ASPA</name>
<sequence>MSTGKFDLVLHLRYAAAAHMPVMFCEVGKSSDYSIPYQADDSAVEEAFPPTLAKGFGVDWLSASLPSLLAYSCAGAFPPASPA</sequence>